<feature type="transmembrane region" description="Helical" evidence="1">
    <location>
        <begin position="327"/>
        <end position="346"/>
    </location>
</feature>
<dbReference type="AlphaFoldDB" id="A0A1G8CY84"/>
<gene>
    <name evidence="2" type="ORF">SAMN05421742_107133</name>
</gene>
<dbReference type="Gene3D" id="3.30.2090.10">
    <property type="entry name" value="Multidrug efflux transporter AcrB TolC docking domain, DN and DC subdomains"/>
    <property type="match status" value="2"/>
</dbReference>
<organism evidence="2 3">
    <name type="scientific">Roseospirillum parvum</name>
    <dbReference type="NCBI Taxonomy" id="83401"/>
    <lineage>
        <taxon>Bacteria</taxon>
        <taxon>Pseudomonadati</taxon>
        <taxon>Pseudomonadota</taxon>
        <taxon>Alphaproteobacteria</taxon>
        <taxon>Rhodospirillales</taxon>
        <taxon>Rhodospirillaceae</taxon>
        <taxon>Roseospirillum</taxon>
    </lineage>
</organism>
<dbReference type="InterPro" id="IPR001036">
    <property type="entry name" value="Acrflvin-R"/>
</dbReference>
<dbReference type="PANTHER" id="PTHR32063:SF33">
    <property type="entry name" value="RND SUPERFAMILY EFFLUX PUMP PERMEASE COMPONENT"/>
    <property type="match status" value="1"/>
</dbReference>
<keyword evidence="1" id="KW-1133">Transmembrane helix</keyword>
<feature type="transmembrane region" description="Helical" evidence="1">
    <location>
        <begin position="890"/>
        <end position="908"/>
    </location>
</feature>
<dbReference type="Pfam" id="PF00873">
    <property type="entry name" value="ACR_tran"/>
    <property type="match status" value="1"/>
</dbReference>
<dbReference type="SUPFAM" id="SSF82693">
    <property type="entry name" value="Multidrug efflux transporter AcrB pore domain, PN1, PN2, PC1 and PC2 subdomains"/>
    <property type="match status" value="2"/>
</dbReference>
<evidence type="ECO:0000313" key="2">
    <source>
        <dbReference type="EMBL" id="SDH50547.1"/>
    </source>
</evidence>
<dbReference type="Gene3D" id="3.30.70.1430">
    <property type="entry name" value="Multidrug efflux transporter AcrB pore domain"/>
    <property type="match status" value="2"/>
</dbReference>
<name>A0A1G8CY84_9PROT</name>
<dbReference type="PRINTS" id="PR00702">
    <property type="entry name" value="ACRIFLAVINRP"/>
</dbReference>
<evidence type="ECO:0000256" key="1">
    <source>
        <dbReference type="SAM" id="Phobius"/>
    </source>
</evidence>
<feature type="transmembrane region" description="Helical" evidence="1">
    <location>
        <begin position="451"/>
        <end position="475"/>
    </location>
</feature>
<dbReference type="Gene3D" id="3.30.70.1440">
    <property type="entry name" value="Multidrug efflux transporter AcrB pore domain"/>
    <property type="match status" value="1"/>
</dbReference>
<dbReference type="Proteomes" id="UP000217076">
    <property type="component" value="Unassembled WGS sequence"/>
</dbReference>
<dbReference type="InterPro" id="IPR027463">
    <property type="entry name" value="AcrB_DN_DC_subdom"/>
</dbReference>
<proteinExistence type="predicted"/>
<keyword evidence="1" id="KW-0812">Transmembrane</keyword>
<feature type="transmembrane region" description="Helical" evidence="1">
    <location>
        <begin position="961"/>
        <end position="981"/>
    </location>
</feature>
<feature type="transmembrane region" description="Helical" evidence="1">
    <location>
        <begin position="521"/>
        <end position="542"/>
    </location>
</feature>
<feature type="transmembrane region" description="Helical" evidence="1">
    <location>
        <begin position="993"/>
        <end position="1019"/>
    </location>
</feature>
<keyword evidence="1" id="KW-0472">Membrane</keyword>
<dbReference type="Gene3D" id="1.20.1640.10">
    <property type="entry name" value="Multidrug efflux transporter AcrB transmembrane domain"/>
    <property type="match status" value="2"/>
</dbReference>
<sequence length="1045" mass="112923">MIRYFADHPTAANLLLIALLVLGLAALPELKRETFPDIPSDEVQISVIYPGATALEVEDAICQRVEESLDGILGLAETRCSAREGAATLIAEKEEGMAMAPFLDDVKSAVEGIDTFPDDVERPVVKELGQTDYVTSIALTGPMPVTHLKALAEEVKDELLAEPAIAQVSVEGFADRQIRIEVPRATLNRYGLSVQDLAQAIGEQSLDRPGGTLESAEGNLLIRFEDERRAVEGFADLVVFSGDSGGEVRLGDIATIEDRFENADNQITFNGRRAAFLRVVKNKDQDSLEAIGAVNRVVDTVQATSPAGVELTVTQDITSIVDDRLTMLSRNGLTGLLLVFAIMWLFFGLRFSFWVAAGLPVSFMGAFFVMNLLGYSIDMISMVGLLIGVGLLMDDAIVISENIAAKLRDGHSPFEAAVSGTRQVAPGVIASFLTTVCVFGSLIFLSGRMGAILGVMPAILIMVLAVSLIEAFLILPHHLVHSLQKSPERRSPLLTAVDRGFETVRHGVVEPAVAWAVRWRYLTVGLLLAALILSIGMIPAGVVKFRAFPDLEGDTVQARILLPEGTPLARTEALAQHIVQALDEVAAEMADRQPEGRRLVENVGVTYGQHADVAESGPHLATVNVDLLSAEIRQGSTDEITTRWRDKVGPVPDAISLIFTEREMGPAGRPIDIRLSGPDLEELKGASHALMDWLGHYRGVHDLSDDLRPGKPELRLSLRDGAGALGITGEMIAAQIGAAFQGVTVDEIQIGPESYEIDVRLAEADRDGLEDLDRFHIKAPSGALVPLSAVATVTQDRGFALISRVDGRRTVTIQGLMDTEIANANEVLADTRVRFLPELEERFPRVKLEMEGQRAESEETMGSMQRNFLIGLVGVFLLLSFQFKSYIEPFTIMLAIPMGLIGVIWGHFFQGLELSMPSMMGMGSLAGVVVNDTILLVEFIKQGRRDGLSAEEAAVRASRQRFRAIFLTSVTTVAGLTPLLLETSLQAQVLIPLATSLAFGLTSATILSLLLIPAAYCILDDFGLTVPRHVLHGKGLAHHAGHAEA</sequence>
<dbReference type="SUPFAM" id="SSF82866">
    <property type="entry name" value="Multidrug efflux transporter AcrB transmembrane domain"/>
    <property type="match status" value="2"/>
</dbReference>
<feature type="transmembrane region" description="Helical" evidence="1">
    <location>
        <begin position="424"/>
        <end position="445"/>
    </location>
</feature>
<dbReference type="Gene3D" id="3.30.70.1320">
    <property type="entry name" value="Multidrug efflux transporter AcrB pore domain like"/>
    <property type="match status" value="1"/>
</dbReference>
<dbReference type="OrthoDB" id="9806532at2"/>
<protein>
    <submittedName>
        <fullName evidence="2">Multidrug efflux pump subunit AcrB</fullName>
    </submittedName>
</protein>
<dbReference type="GO" id="GO:0042910">
    <property type="term" value="F:xenobiotic transmembrane transporter activity"/>
    <property type="evidence" value="ECO:0007669"/>
    <property type="project" value="TreeGrafter"/>
</dbReference>
<accession>A0A1G8CY84</accession>
<feature type="transmembrane region" description="Helical" evidence="1">
    <location>
        <begin position="353"/>
        <end position="373"/>
    </location>
</feature>
<dbReference type="STRING" id="83401.SAMN05421742_107133"/>
<dbReference type="EMBL" id="FNCV01000007">
    <property type="protein sequence ID" value="SDH50547.1"/>
    <property type="molecule type" value="Genomic_DNA"/>
</dbReference>
<dbReference type="GO" id="GO:0005886">
    <property type="term" value="C:plasma membrane"/>
    <property type="evidence" value="ECO:0007669"/>
    <property type="project" value="TreeGrafter"/>
</dbReference>
<keyword evidence="3" id="KW-1185">Reference proteome</keyword>
<evidence type="ECO:0000313" key="3">
    <source>
        <dbReference type="Proteomes" id="UP000217076"/>
    </source>
</evidence>
<dbReference type="SUPFAM" id="SSF82714">
    <property type="entry name" value="Multidrug efflux transporter AcrB TolC docking domain, DN and DC subdomains"/>
    <property type="match status" value="2"/>
</dbReference>
<feature type="transmembrane region" description="Helical" evidence="1">
    <location>
        <begin position="920"/>
        <end position="940"/>
    </location>
</feature>
<dbReference type="RefSeq" id="WP_092620321.1">
    <property type="nucleotide sequence ID" value="NZ_FNCV01000007.1"/>
</dbReference>
<feature type="transmembrane region" description="Helical" evidence="1">
    <location>
        <begin position="379"/>
        <end position="403"/>
    </location>
</feature>
<reference evidence="3" key="1">
    <citation type="submission" date="2016-10" db="EMBL/GenBank/DDBJ databases">
        <authorList>
            <person name="Varghese N."/>
            <person name="Submissions S."/>
        </authorList>
    </citation>
    <scope>NUCLEOTIDE SEQUENCE [LARGE SCALE GENOMIC DNA]</scope>
    <source>
        <strain evidence="3">930I</strain>
    </source>
</reference>
<dbReference type="PANTHER" id="PTHR32063">
    <property type="match status" value="1"/>
</dbReference>